<dbReference type="GeneID" id="56475081"/>
<evidence type="ECO:0008006" key="4">
    <source>
        <dbReference type="Google" id="ProtNLM"/>
    </source>
</evidence>
<name>A0A223EL80_9BACI</name>
<proteinExistence type="predicted"/>
<dbReference type="AlphaFoldDB" id="A0A223EL80"/>
<evidence type="ECO:0000313" key="2">
    <source>
        <dbReference type="EMBL" id="ASS96012.1"/>
    </source>
</evidence>
<evidence type="ECO:0000256" key="1">
    <source>
        <dbReference type="SAM" id="Phobius"/>
    </source>
</evidence>
<keyword evidence="1" id="KW-1133">Transmembrane helix</keyword>
<feature type="transmembrane region" description="Helical" evidence="1">
    <location>
        <begin position="46"/>
        <end position="63"/>
    </location>
</feature>
<dbReference type="Proteomes" id="UP000214618">
    <property type="component" value="Chromosome"/>
</dbReference>
<evidence type="ECO:0000313" key="3">
    <source>
        <dbReference type="Proteomes" id="UP000214618"/>
    </source>
</evidence>
<dbReference type="RefSeq" id="WP_063232823.1">
    <property type="nucleotide sequence ID" value="NZ_BCVO01000003.1"/>
</dbReference>
<dbReference type="OrthoDB" id="2456214at2"/>
<reference evidence="2 3" key="1">
    <citation type="submission" date="2016-10" db="EMBL/GenBank/DDBJ databases">
        <title>The whole genome sequencing and assembly of Bacillus simplex DSM 1321 strain.</title>
        <authorList>
            <person name="Park M.-K."/>
            <person name="Lee Y.-J."/>
            <person name="Yi H."/>
            <person name="Bahn Y.-S."/>
            <person name="Kim J.F."/>
            <person name="Lee D.-W."/>
        </authorList>
    </citation>
    <scope>NUCLEOTIDE SEQUENCE [LARGE SCALE GENOMIC DNA]</scope>
    <source>
        <strain evidence="2 3">DSM 1321</strain>
    </source>
</reference>
<organism evidence="2 3">
    <name type="scientific">Peribacillus simplex NBRC 15720 = DSM 1321</name>
    <dbReference type="NCBI Taxonomy" id="1349754"/>
    <lineage>
        <taxon>Bacteria</taxon>
        <taxon>Bacillati</taxon>
        <taxon>Bacillota</taxon>
        <taxon>Bacilli</taxon>
        <taxon>Bacillales</taxon>
        <taxon>Bacillaceae</taxon>
        <taxon>Peribacillus</taxon>
    </lineage>
</organism>
<dbReference type="EMBL" id="CP017704">
    <property type="protein sequence ID" value="ASS96012.1"/>
    <property type="molecule type" value="Genomic_DNA"/>
</dbReference>
<gene>
    <name evidence="2" type="ORF">BS1321_20135</name>
</gene>
<sequence>MKKRRYTPYTLPPWMKKFRGVCQQFIVPFIVFQGLRTLIFPTFFDMLLLIAFIFLAMSLYFEWI</sequence>
<keyword evidence="1" id="KW-0472">Membrane</keyword>
<protein>
    <recommendedName>
        <fullName evidence="4">Membrane protein YszA</fullName>
    </recommendedName>
</protein>
<keyword evidence="1" id="KW-0812">Transmembrane</keyword>
<accession>A0A223EL80</accession>